<organism evidence="3 4">
    <name type="scientific">Chitinilyticum piscinae</name>
    <dbReference type="NCBI Taxonomy" id="2866724"/>
    <lineage>
        <taxon>Bacteria</taxon>
        <taxon>Pseudomonadati</taxon>
        <taxon>Pseudomonadota</taxon>
        <taxon>Betaproteobacteria</taxon>
        <taxon>Neisseriales</taxon>
        <taxon>Chitinibacteraceae</taxon>
        <taxon>Chitinilyticum</taxon>
    </lineage>
</organism>
<evidence type="ECO:0000313" key="4">
    <source>
        <dbReference type="Proteomes" id="UP000604481"/>
    </source>
</evidence>
<gene>
    <name evidence="3" type="ORF">INR99_02985</name>
</gene>
<comment type="caution">
    <text evidence="3">The sequence shown here is derived from an EMBL/GenBank/DDBJ whole genome shotgun (WGS) entry which is preliminary data.</text>
</comment>
<evidence type="ECO:0000256" key="1">
    <source>
        <dbReference type="SAM" id="SignalP"/>
    </source>
</evidence>
<dbReference type="Pfam" id="PF13827">
    <property type="entry name" value="DUF4189"/>
    <property type="match status" value="1"/>
</dbReference>
<keyword evidence="4" id="KW-1185">Reference proteome</keyword>
<dbReference type="EMBL" id="JADFUA010000001">
    <property type="protein sequence ID" value="MBE9608305.1"/>
    <property type="molecule type" value="Genomic_DNA"/>
</dbReference>
<feature type="signal peptide" evidence="1">
    <location>
        <begin position="1"/>
        <end position="23"/>
    </location>
</feature>
<evidence type="ECO:0000259" key="2">
    <source>
        <dbReference type="Pfam" id="PF13827"/>
    </source>
</evidence>
<dbReference type="AlphaFoldDB" id="A0A8J7FFW9"/>
<feature type="chain" id="PRO_5035174902" evidence="1">
    <location>
        <begin position="24"/>
        <end position="118"/>
    </location>
</feature>
<sequence>MKYLTLPLVAVLCSISSYSAAFGAIAIDQNDSSNAPAYGFSINQPSRQIAQQVAVDYCRQYGSNCKAIVWFETCGAYANSSRHYGYGYGATKAKASADALSMCGSNSCRIVVAECQGQ</sequence>
<keyword evidence="1" id="KW-0732">Signal</keyword>
<protein>
    <submittedName>
        <fullName evidence="3">DUF4189 domain-containing protein</fullName>
    </submittedName>
</protein>
<dbReference type="InterPro" id="IPR025240">
    <property type="entry name" value="DUF4189"/>
</dbReference>
<proteinExistence type="predicted"/>
<dbReference type="Proteomes" id="UP000604481">
    <property type="component" value="Unassembled WGS sequence"/>
</dbReference>
<evidence type="ECO:0000313" key="3">
    <source>
        <dbReference type="EMBL" id="MBE9608305.1"/>
    </source>
</evidence>
<feature type="domain" description="DUF4189" evidence="2">
    <location>
        <begin position="22"/>
        <end position="115"/>
    </location>
</feature>
<dbReference type="RefSeq" id="WP_194114798.1">
    <property type="nucleotide sequence ID" value="NZ_JADFUA010000001.1"/>
</dbReference>
<accession>A0A8J7FFW9</accession>
<reference evidence="3 4" key="1">
    <citation type="submission" date="2020-10" db="EMBL/GenBank/DDBJ databases">
        <title>The genome sequence of Chitinilyticum litopenaei 4Y14.</title>
        <authorList>
            <person name="Liu Y."/>
        </authorList>
    </citation>
    <scope>NUCLEOTIDE SEQUENCE [LARGE SCALE GENOMIC DNA]</scope>
    <source>
        <strain evidence="3 4">4Y14</strain>
    </source>
</reference>
<name>A0A8J7FFW9_9NEIS</name>